<organism evidence="3 4">
    <name type="scientific">Flavisolibacter ginsengisoli DSM 18119</name>
    <dbReference type="NCBI Taxonomy" id="1121884"/>
    <lineage>
        <taxon>Bacteria</taxon>
        <taxon>Pseudomonadati</taxon>
        <taxon>Bacteroidota</taxon>
        <taxon>Chitinophagia</taxon>
        <taxon>Chitinophagales</taxon>
        <taxon>Chitinophagaceae</taxon>
        <taxon>Flavisolibacter</taxon>
    </lineage>
</organism>
<name>A0A1M4U5P8_9BACT</name>
<dbReference type="Proteomes" id="UP000184048">
    <property type="component" value="Unassembled WGS sequence"/>
</dbReference>
<keyword evidence="2" id="KW-0472">Membrane</keyword>
<keyword evidence="2" id="KW-0812">Transmembrane</keyword>
<feature type="compositionally biased region" description="Basic and acidic residues" evidence="1">
    <location>
        <begin position="140"/>
        <end position="161"/>
    </location>
</feature>
<dbReference type="STRING" id="1121884.SAMN02745131_00533"/>
<feature type="region of interest" description="Disordered" evidence="1">
    <location>
        <begin position="130"/>
        <end position="161"/>
    </location>
</feature>
<evidence type="ECO:0000313" key="4">
    <source>
        <dbReference type="Proteomes" id="UP000184048"/>
    </source>
</evidence>
<reference evidence="3 4" key="1">
    <citation type="submission" date="2016-11" db="EMBL/GenBank/DDBJ databases">
        <authorList>
            <person name="Jaros S."/>
            <person name="Januszkiewicz K."/>
            <person name="Wedrychowicz H."/>
        </authorList>
    </citation>
    <scope>NUCLEOTIDE SEQUENCE [LARGE SCALE GENOMIC DNA]</scope>
    <source>
        <strain evidence="3 4">DSM 18119</strain>
    </source>
</reference>
<evidence type="ECO:0000313" key="3">
    <source>
        <dbReference type="EMBL" id="SHE52003.1"/>
    </source>
</evidence>
<evidence type="ECO:0000256" key="2">
    <source>
        <dbReference type="SAM" id="Phobius"/>
    </source>
</evidence>
<feature type="transmembrane region" description="Helical" evidence="2">
    <location>
        <begin position="12"/>
        <end position="30"/>
    </location>
</feature>
<evidence type="ECO:0000256" key="1">
    <source>
        <dbReference type="SAM" id="MobiDB-lite"/>
    </source>
</evidence>
<keyword evidence="2" id="KW-1133">Transmembrane helix</keyword>
<sequence length="179" mass="20555">MVIGTFFEYKILMKIFFAFLVVCLIGYILYRTIPGKSDETNKVKTVYFYPKANVYYQVGTGKYIFFDEEGKAWKLTKNFSEEQKLSLGEKAVIENPPSPVWKNNAEDRLIYSANLYSSPADIKEKFQSDSINSLPPKPVVRRDSTIAKPPQEEQKPKSGLRKFLDKLFGGKDKQVDSKN</sequence>
<proteinExistence type="predicted"/>
<dbReference type="EMBL" id="FQUU01000002">
    <property type="protein sequence ID" value="SHE52003.1"/>
    <property type="molecule type" value="Genomic_DNA"/>
</dbReference>
<accession>A0A1M4U5P8</accession>
<protein>
    <submittedName>
        <fullName evidence="3">Uncharacterized protein</fullName>
    </submittedName>
</protein>
<dbReference type="AlphaFoldDB" id="A0A1M4U5P8"/>
<gene>
    <name evidence="3" type="ORF">SAMN02745131_00533</name>
</gene>
<keyword evidence="4" id="KW-1185">Reference proteome</keyword>